<dbReference type="InterPro" id="IPR020843">
    <property type="entry name" value="ER"/>
</dbReference>
<evidence type="ECO:0000259" key="5">
    <source>
        <dbReference type="SMART" id="SM00829"/>
    </source>
</evidence>
<proteinExistence type="inferred from homology"/>
<gene>
    <name evidence="6" type="ORF">ColSpa_10600</name>
</gene>
<dbReference type="GeneID" id="73331402"/>
<evidence type="ECO:0000313" key="6">
    <source>
        <dbReference type="EMBL" id="GKT50419.1"/>
    </source>
</evidence>
<dbReference type="PANTHER" id="PTHR45348:SF1">
    <property type="entry name" value="TRANS-ENOYL REDUCTASE STHE"/>
    <property type="match status" value="1"/>
</dbReference>
<dbReference type="InterPro" id="IPR013154">
    <property type="entry name" value="ADH-like_N"/>
</dbReference>
<keyword evidence="4" id="KW-0560">Oxidoreductase</keyword>
<evidence type="ECO:0000256" key="4">
    <source>
        <dbReference type="ARBA" id="ARBA00023002"/>
    </source>
</evidence>
<dbReference type="AlphaFoldDB" id="A0AA37PDX5"/>
<keyword evidence="7" id="KW-1185">Reference proteome</keyword>
<protein>
    <submittedName>
        <fullName evidence="6">Deshydrogenase mlcG</fullName>
    </submittedName>
</protein>
<dbReference type="RefSeq" id="XP_049132769.1">
    <property type="nucleotide sequence ID" value="XM_049276812.1"/>
</dbReference>
<evidence type="ECO:0000256" key="3">
    <source>
        <dbReference type="ARBA" id="ARBA00022857"/>
    </source>
</evidence>
<evidence type="ECO:0000256" key="1">
    <source>
        <dbReference type="ARBA" id="ARBA00008072"/>
    </source>
</evidence>
<dbReference type="Gene3D" id="3.90.180.10">
    <property type="entry name" value="Medium-chain alcohol dehydrogenases, catalytic domain"/>
    <property type="match status" value="1"/>
</dbReference>
<sequence>MAIQSSQFSPPSTQKALVMNEKEQLFVWEEAPCPVLPPDEALVRVEAVALNPSNTKMKADFAIPCAIMGSDFAGTVVAVGPAAVGVAVGDRVCGAQNEMFKATPEQGAFAQYTVTRGKMWMRVPESWTMEAAASLPVGICTAGLAIKSLGLPLPNEPVAKAKHVLVYGSSTATATITMQLLRLAGLMPIAVCSQKHFELSRKNGAEEVFDRLDKDVTQKIKIHTQNNLKYALDCISSVESTTVCFNAMGRTGGNYVALEPFPRHAGTRAVVTSDFVVAPCIFGEGCTYPVPYARQPDEKIRAFGVKLWEVAQKLVHEGKLNHHPVRILDGGFDAIQEGLKLLASKGVSGEKIVVRMET</sequence>
<reference evidence="6 7" key="1">
    <citation type="submission" date="2022-03" db="EMBL/GenBank/DDBJ databases">
        <title>Genome data of Colletotrichum spp.</title>
        <authorList>
            <person name="Utami Y.D."/>
            <person name="Hiruma K."/>
        </authorList>
    </citation>
    <scope>NUCLEOTIDE SEQUENCE [LARGE SCALE GENOMIC DNA]</scope>
    <source>
        <strain evidence="6 7">MAFF 239500</strain>
    </source>
</reference>
<dbReference type="SUPFAM" id="SSF51735">
    <property type="entry name" value="NAD(P)-binding Rossmann-fold domains"/>
    <property type="match status" value="1"/>
</dbReference>
<dbReference type="EMBL" id="BQXU01000037">
    <property type="protein sequence ID" value="GKT50419.1"/>
    <property type="molecule type" value="Genomic_DNA"/>
</dbReference>
<dbReference type="PANTHER" id="PTHR45348">
    <property type="entry name" value="HYPOTHETICAL OXIDOREDUCTASE (EUROFUNG)"/>
    <property type="match status" value="1"/>
</dbReference>
<dbReference type="SUPFAM" id="SSF50129">
    <property type="entry name" value="GroES-like"/>
    <property type="match status" value="1"/>
</dbReference>
<dbReference type="Proteomes" id="UP001055115">
    <property type="component" value="Unassembled WGS sequence"/>
</dbReference>
<dbReference type="Pfam" id="PF08240">
    <property type="entry name" value="ADH_N"/>
    <property type="match status" value="1"/>
</dbReference>
<feature type="domain" description="Enoyl reductase (ER)" evidence="5">
    <location>
        <begin position="24"/>
        <end position="354"/>
    </location>
</feature>
<organism evidence="6 7">
    <name type="scientific">Colletotrichum spaethianum</name>
    <dbReference type="NCBI Taxonomy" id="700344"/>
    <lineage>
        <taxon>Eukaryota</taxon>
        <taxon>Fungi</taxon>
        <taxon>Dikarya</taxon>
        <taxon>Ascomycota</taxon>
        <taxon>Pezizomycotina</taxon>
        <taxon>Sordariomycetes</taxon>
        <taxon>Hypocreomycetidae</taxon>
        <taxon>Glomerellales</taxon>
        <taxon>Glomerellaceae</taxon>
        <taxon>Colletotrichum</taxon>
        <taxon>Colletotrichum spaethianum species complex</taxon>
    </lineage>
</organism>
<dbReference type="GO" id="GO:0016651">
    <property type="term" value="F:oxidoreductase activity, acting on NAD(P)H"/>
    <property type="evidence" value="ECO:0007669"/>
    <property type="project" value="InterPro"/>
</dbReference>
<name>A0AA37PDX5_9PEZI</name>
<dbReference type="GO" id="GO:0000166">
    <property type="term" value="F:nucleotide binding"/>
    <property type="evidence" value="ECO:0007669"/>
    <property type="project" value="UniProtKB-KW"/>
</dbReference>
<dbReference type="CDD" id="cd08249">
    <property type="entry name" value="enoyl_reductase_like"/>
    <property type="match status" value="1"/>
</dbReference>
<dbReference type="InterPro" id="IPR036291">
    <property type="entry name" value="NAD(P)-bd_dom_sf"/>
</dbReference>
<comment type="caution">
    <text evidence="6">The sequence shown here is derived from an EMBL/GenBank/DDBJ whole genome shotgun (WGS) entry which is preliminary data.</text>
</comment>
<dbReference type="Gene3D" id="3.40.50.720">
    <property type="entry name" value="NAD(P)-binding Rossmann-like Domain"/>
    <property type="match status" value="1"/>
</dbReference>
<accession>A0AA37PDX5</accession>
<keyword evidence="2" id="KW-0547">Nucleotide-binding</keyword>
<dbReference type="InterPro" id="IPR047122">
    <property type="entry name" value="Trans-enoyl_RdTase-like"/>
</dbReference>
<comment type="similarity">
    <text evidence="1">Belongs to the zinc-containing alcohol dehydrogenase family.</text>
</comment>
<dbReference type="InterPro" id="IPR011032">
    <property type="entry name" value="GroES-like_sf"/>
</dbReference>
<dbReference type="SMART" id="SM00829">
    <property type="entry name" value="PKS_ER"/>
    <property type="match status" value="1"/>
</dbReference>
<evidence type="ECO:0000313" key="7">
    <source>
        <dbReference type="Proteomes" id="UP001055115"/>
    </source>
</evidence>
<keyword evidence="3" id="KW-0521">NADP</keyword>
<evidence type="ECO:0000256" key="2">
    <source>
        <dbReference type="ARBA" id="ARBA00022741"/>
    </source>
</evidence>